<dbReference type="PANTHER" id="PTHR30038:SF7">
    <property type="entry name" value="TUNGSTEN-CONTAINING GLYCERALDEHYDE-3-PHOSPHATE:FERREDOXIN OXIDOREDUCTASE"/>
    <property type="match status" value="1"/>
</dbReference>
<comment type="similarity">
    <text evidence="2">Belongs to the AOR/FOR family.</text>
</comment>
<proteinExistence type="inferred from homology"/>
<comment type="cofactor">
    <cofactor evidence="1">
        <name>[4Fe-4S] cluster</name>
        <dbReference type="ChEBI" id="CHEBI:49883"/>
    </cofactor>
</comment>
<dbReference type="InterPro" id="IPR036021">
    <property type="entry name" value="Tungsten_al_ferr_oxy-like_C"/>
</dbReference>
<dbReference type="SUPFAM" id="SSF56228">
    <property type="entry name" value="Aldehyde ferredoxin oxidoreductase, N-terminal domain"/>
    <property type="match status" value="1"/>
</dbReference>
<dbReference type="InterPro" id="IPR013985">
    <property type="entry name" value="Ald_Fedxn_OxRdtase_dom3"/>
</dbReference>
<dbReference type="InterPro" id="IPR013984">
    <property type="entry name" value="Ald_Fedxn_OxRdtase_dom2"/>
</dbReference>
<feature type="domain" description="Aldehyde ferredoxin oxidoreductase N-terminal" evidence="10">
    <location>
        <begin position="5"/>
        <end position="212"/>
    </location>
</feature>
<evidence type="ECO:0000256" key="8">
    <source>
        <dbReference type="ARBA" id="ARBA00049934"/>
    </source>
</evidence>
<keyword evidence="7" id="KW-0411">Iron-sulfur</keyword>
<evidence type="ECO:0000256" key="5">
    <source>
        <dbReference type="ARBA" id="ARBA00023002"/>
    </source>
</evidence>
<sequence>MRHAQGPLLTVDLSERSAATTPIDDRLAEFVGGRGLNTSLAYDRIPFDADPLGPENRLYLSTGPMQHSTTSFTGRMAATALSPLTNGLCSSNAGGFLSRNVTGTGFAAVEIVGESDELLAIHVREVGDGGEPDVTFEPVPDLEQAEVSAVSERFAESHDLSAEHVACIGPAGENGVRFASIMTSDTRAFGRGGLGAVLGAKGVKALTFDGDHAARSAAGSRMSSSDADDADAAIDLDWPDEAAAVHRDAATSDSIMKRQGTASVTELANEVGALPSYYFSETSFEGVEGISGDRVEEKKYKKGTCSQCAFACKLPTRDEETGVETEGPEFETVMAFGSNAGVDDIVDVMRANELCDELGMDTISCGDVVSMFLESEDEFGNAELVRSIVEQIAYREGVGDKLAEGVHRAHGEFGADDWTVKGLPFSGHDGRHLNGQGLAFATANRGADHMYGEFYPYEYPLVDPDDALDPEGLDGKPPKLVEKENRNAALDSAIVCKFSRGIVSDGQLAALLDTDYEALQALGARIVERERAFNNSRGFDRDDDTLPYADEIEGFEAALSEYYAIRGWNDDGTVPDRDAGDMDRDVIGGDATADD</sequence>
<dbReference type="AlphaFoldDB" id="A0ABD6C5W5"/>
<dbReference type="GO" id="GO:0046872">
    <property type="term" value="F:metal ion binding"/>
    <property type="evidence" value="ECO:0007669"/>
    <property type="project" value="UniProtKB-KW"/>
</dbReference>
<dbReference type="PANTHER" id="PTHR30038">
    <property type="entry name" value="ALDEHYDE FERREDOXIN OXIDOREDUCTASE"/>
    <property type="match status" value="1"/>
</dbReference>
<evidence type="ECO:0000256" key="3">
    <source>
        <dbReference type="ARBA" id="ARBA00022485"/>
    </source>
</evidence>
<feature type="compositionally biased region" description="Basic and acidic residues" evidence="9">
    <location>
        <begin position="574"/>
        <end position="587"/>
    </location>
</feature>
<dbReference type="Gene3D" id="3.60.9.10">
    <property type="entry name" value="Aldehyde ferredoxin oxidoreductase, N-terminal domain"/>
    <property type="match status" value="1"/>
</dbReference>
<gene>
    <name evidence="11" type="ORF">ACFR9T_17740</name>
</gene>
<organism evidence="11 12">
    <name type="scientific">Halorubrum laminariae</name>
    <dbReference type="NCBI Taxonomy" id="1433523"/>
    <lineage>
        <taxon>Archaea</taxon>
        <taxon>Methanobacteriati</taxon>
        <taxon>Methanobacteriota</taxon>
        <taxon>Stenosarchaea group</taxon>
        <taxon>Halobacteria</taxon>
        <taxon>Halobacteriales</taxon>
        <taxon>Haloferacaceae</taxon>
        <taxon>Halorubrum</taxon>
    </lineage>
</organism>
<evidence type="ECO:0000256" key="7">
    <source>
        <dbReference type="ARBA" id="ARBA00023014"/>
    </source>
</evidence>
<evidence type="ECO:0000259" key="10">
    <source>
        <dbReference type="SMART" id="SM00790"/>
    </source>
</evidence>
<dbReference type="SUPFAM" id="SSF48310">
    <property type="entry name" value="Aldehyde ferredoxin oxidoreductase, C-terminal domains"/>
    <property type="match status" value="1"/>
</dbReference>
<dbReference type="SMART" id="SM00790">
    <property type="entry name" value="AFOR_N"/>
    <property type="match status" value="1"/>
</dbReference>
<dbReference type="GO" id="GO:0051539">
    <property type="term" value="F:4 iron, 4 sulfur cluster binding"/>
    <property type="evidence" value="ECO:0007669"/>
    <property type="project" value="UniProtKB-KW"/>
</dbReference>
<evidence type="ECO:0000256" key="4">
    <source>
        <dbReference type="ARBA" id="ARBA00022723"/>
    </source>
</evidence>
<evidence type="ECO:0000256" key="9">
    <source>
        <dbReference type="SAM" id="MobiDB-lite"/>
    </source>
</evidence>
<reference evidence="11 12" key="1">
    <citation type="journal article" date="2019" name="Int. J. Syst. Evol. Microbiol.">
        <title>The Global Catalogue of Microorganisms (GCM) 10K type strain sequencing project: providing services to taxonomists for standard genome sequencing and annotation.</title>
        <authorList>
            <consortium name="The Broad Institute Genomics Platform"/>
            <consortium name="The Broad Institute Genome Sequencing Center for Infectious Disease"/>
            <person name="Wu L."/>
            <person name="Ma J."/>
        </authorList>
    </citation>
    <scope>NUCLEOTIDE SEQUENCE [LARGE SCALE GENOMIC DNA]</scope>
    <source>
        <strain evidence="11 12">CGMCC 1.12689</strain>
    </source>
</reference>
<comment type="caution">
    <text evidence="11">The sequence shown here is derived from an EMBL/GenBank/DDBJ whole genome shotgun (WGS) entry which is preliminary data.</text>
</comment>
<keyword evidence="12" id="KW-1185">Reference proteome</keyword>
<dbReference type="InterPro" id="IPR001203">
    <property type="entry name" value="OxRdtase_Ald_Fedxn_C"/>
</dbReference>
<dbReference type="Gene3D" id="1.10.569.10">
    <property type="entry name" value="Aldehyde Ferredoxin Oxidoreductase Protein, subunit A, domain 2"/>
    <property type="match status" value="1"/>
</dbReference>
<dbReference type="InterPro" id="IPR013983">
    <property type="entry name" value="Ald_Fedxn_OxRdtase_N"/>
</dbReference>
<comment type="cofactor">
    <cofactor evidence="8">
        <name>tungstopterin</name>
        <dbReference type="ChEBI" id="CHEBI:30402"/>
    </cofactor>
</comment>
<dbReference type="EMBL" id="JBHUDB010000027">
    <property type="protein sequence ID" value="MFD1572393.1"/>
    <property type="molecule type" value="Genomic_DNA"/>
</dbReference>
<dbReference type="InterPro" id="IPR051919">
    <property type="entry name" value="W-dependent_AOR"/>
</dbReference>
<feature type="region of interest" description="Disordered" evidence="9">
    <location>
        <begin position="571"/>
        <end position="595"/>
    </location>
</feature>
<dbReference type="Proteomes" id="UP001597185">
    <property type="component" value="Unassembled WGS sequence"/>
</dbReference>
<dbReference type="Pfam" id="PF01314">
    <property type="entry name" value="AFOR_C"/>
    <property type="match status" value="1"/>
</dbReference>
<dbReference type="GO" id="GO:0016491">
    <property type="term" value="F:oxidoreductase activity"/>
    <property type="evidence" value="ECO:0007669"/>
    <property type="project" value="UniProtKB-KW"/>
</dbReference>
<dbReference type="Gene3D" id="1.10.599.10">
    <property type="entry name" value="Aldehyde Ferredoxin Oxidoreductase Protein, subunit A, domain 3"/>
    <property type="match status" value="1"/>
</dbReference>
<dbReference type="RefSeq" id="WP_256418665.1">
    <property type="nucleotide sequence ID" value="NZ_JANHDL010000007.1"/>
</dbReference>
<evidence type="ECO:0000256" key="1">
    <source>
        <dbReference type="ARBA" id="ARBA00001966"/>
    </source>
</evidence>
<dbReference type="InterPro" id="IPR036503">
    <property type="entry name" value="Ald_Fedxn_OxRdtase_N_sf"/>
</dbReference>
<evidence type="ECO:0000313" key="12">
    <source>
        <dbReference type="Proteomes" id="UP001597185"/>
    </source>
</evidence>
<accession>A0ABD6C5W5</accession>
<keyword evidence="4" id="KW-0479">Metal-binding</keyword>
<evidence type="ECO:0000256" key="2">
    <source>
        <dbReference type="ARBA" id="ARBA00011032"/>
    </source>
</evidence>
<keyword evidence="6" id="KW-0408">Iron</keyword>
<keyword evidence="5" id="KW-0560">Oxidoreductase</keyword>
<name>A0ABD6C5W5_9EURY</name>
<evidence type="ECO:0000256" key="6">
    <source>
        <dbReference type="ARBA" id="ARBA00023004"/>
    </source>
</evidence>
<evidence type="ECO:0000313" key="11">
    <source>
        <dbReference type="EMBL" id="MFD1572393.1"/>
    </source>
</evidence>
<dbReference type="Pfam" id="PF02730">
    <property type="entry name" value="AFOR_N"/>
    <property type="match status" value="1"/>
</dbReference>
<keyword evidence="3" id="KW-0004">4Fe-4S</keyword>
<protein>
    <submittedName>
        <fullName evidence="11">Aldehyde ferredoxin oxidoreductase family protein</fullName>
    </submittedName>
</protein>